<keyword evidence="1" id="KW-1133">Transmembrane helix</keyword>
<organism evidence="2">
    <name type="scientific">marine metagenome</name>
    <dbReference type="NCBI Taxonomy" id="408172"/>
    <lineage>
        <taxon>unclassified sequences</taxon>
        <taxon>metagenomes</taxon>
        <taxon>ecological metagenomes</taxon>
    </lineage>
</organism>
<reference evidence="2" key="1">
    <citation type="submission" date="2018-05" db="EMBL/GenBank/DDBJ databases">
        <authorList>
            <person name="Lanie J.A."/>
            <person name="Ng W.-L."/>
            <person name="Kazmierczak K.M."/>
            <person name="Andrzejewski T.M."/>
            <person name="Davidsen T.M."/>
            <person name="Wayne K.J."/>
            <person name="Tettelin H."/>
            <person name="Glass J.I."/>
            <person name="Rusch D."/>
            <person name="Podicherti R."/>
            <person name="Tsui H.-C.T."/>
            <person name="Winkler M.E."/>
        </authorList>
    </citation>
    <scope>NUCLEOTIDE SEQUENCE</scope>
</reference>
<dbReference type="SUPFAM" id="SSF103642">
    <property type="entry name" value="Sec-C motif"/>
    <property type="match status" value="1"/>
</dbReference>
<dbReference type="Gene3D" id="3.10.450.50">
    <property type="match status" value="1"/>
</dbReference>
<sequence>MKSNRNDSCSCGSGKKYKNCCEHKRFQSGDENRLIRWLISGAVGFFLIVLIWGVVEFFTTDHPEMEAYKCDNPNCGRIHYRPSNEESN</sequence>
<evidence type="ECO:0000313" key="2">
    <source>
        <dbReference type="EMBL" id="SVB87550.1"/>
    </source>
</evidence>
<keyword evidence="1" id="KW-0472">Membrane</keyword>
<gene>
    <name evidence="2" type="ORF">METZ01_LOCUS240404</name>
</gene>
<dbReference type="AlphaFoldDB" id="A0A382HJS8"/>
<dbReference type="Pfam" id="PF02810">
    <property type="entry name" value="SEC-C"/>
    <property type="match status" value="1"/>
</dbReference>
<protein>
    <submittedName>
        <fullName evidence="2">Uncharacterized protein</fullName>
    </submittedName>
</protein>
<accession>A0A382HJS8</accession>
<name>A0A382HJS8_9ZZZZ</name>
<evidence type="ECO:0000256" key="1">
    <source>
        <dbReference type="SAM" id="Phobius"/>
    </source>
</evidence>
<feature type="transmembrane region" description="Helical" evidence="1">
    <location>
        <begin position="34"/>
        <end position="55"/>
    </location>
</feature>
<proteinExistence type="predicted"/>
<keyword evidence="1" id="KW-0812">Transmembrane</keyword>
<dbReference type="EMBL" id="UINC01061701">
    <property type="protein sequence ID" value="SVB87550.1"/>
    <property type="molecule type" value="Genomic_DNA"/>
</dbReference>
<dbReference type="InterPro" id="IPR004027">
    <property type="entry name" value="SEC_C_motif"/>
</dbReference>